<evidence type="ECO:0000256" key="3">
    <source>
        <dbReference type="ARBA" id="ARBA00023163"/>
    </source>
</evidence>
<dbReference type="AlphaFoldDB" id="A0A7D6VEM2"/>
<keyword evidence="1" id="KW-0805">Transcription regulation</keyword>
<evidence type="ECO:0000256" key="1">
    <source>
        <dbReference type="ARBA" id="ARBA00023015"/>
    </source>
</evidence>
<keyword evidence="2" id="KW-0238">DNA-binding</keyword>
<dbReference type="PROSITE" id="PS51118">
    <property type="entry name" value="HTH_HXLR"/>
    <property type="match status" value="1"/>
</dbReference>
<dbReference type="EMBL" id="CP059399">
    <property type="protein sequence ID" value="QLY34612.1"/>
    <property type="molecule type" value="Genomic_DNA"/>
</dbReference>
<dbReference type="InterPro" id="IPR011991">
    <property type="entry name" value="ArsR-like_HTH"/>
</dbReference>
<evidence type="ECO:0000256" key="2">
    <source>
        <dbReference type="ARBA" id="ARBA00023125"/>
    </source>
</evidence>
<dbReference type="InterPro" id="IPR036390">
    <property type="entry name" value="WH_DNA-bd_sf"/>
</dbReference>
<keyword evidence="3" id="KW-0804">Transcription</keyword>
<keyword evidence="6" id="KW-1185">Reference proteome</keyword>
<dbReference type="RefSeq" id="WP_181585771.1">
    <property type="nucleotide sequence ID" value="NZ_CP059399.1"/>
</dbReference>
<sequence length="125" mass="13829">MTDTGGEPAVPGIDAYCPYYAAAMELLSRRWAGSVLRALITGSMRFRDLATAIPGITDRMLSQRLKDLEAAGLVDRIVHPRTPVQIEYRLTDKGLALGGVLLHLNQWALDWITLPDKPSRDPDRS</sequence>
<protein>
    <submittedName>
        <fullName evidence="5">Helix-turn-helix transcriptional regulator</fullName>
    </submittedName>
</protein>
<proteinExistence type="predicted"/>
<name>A0A7D6VEM2_9NOCA</name>
<dbReference type="InterPro" id="IPR036388">
    <property type="entry name" value="WH-like_DNA-bd_sf"/>
</dbReference>
<reference evidence="5 6" key="1">
    <citation type="submission" date="2020-07" db="EMBL/GenBank/DDBJ databases">
        <authorList>
            <person name="Zhuang K."/>
            <person name="Ran Y."/>
        </authorList>
    </citation>
    <scope>NUCLEOTIDE SEQUENCE [LARGE SCALE GENOMIC DNA]</scope>
    <source>
        <strain evidence="5 6">WCH-YHL-001</strain>
    </source>
</reference>
<dbReference type="Pfam" id="PF01638">
    <property type="entry name" value="HxlR"/>
    <property type="match status" value="1"/>
</dbReference>
<evidence type="ECO:0000313" key="5">
    <source>
        <dbReference type="EMBL" id="QLY34612.1"/>
    </source>
</evidence>
<dbReference type="KEGG" id="nhu:H0264_23370"/>
<accession>A0A7D6VEM2</accession>
<evidence type="ECO:0000313" key="6">
    <source>
        <dbReference type="Proteomes" id="UP000515512"/>
    </source>
</evidence>
<dbReference type="PANTHER" id="PTHR33204:SF37">
    <property type="entry name" value="HTH-TYPE TRANSCRIPTIONAL REGULATOR YODB"/>
    <property type="match status" value="1"/>
</dbReference>
<dbReference type="PANTHER" id="PTHR33204">
    <property type="entry name" value="TRANSCRIPTIONAL REGULATOR, MARR FAMILY"/>
    <property type="match status" value="1"/>
</dbReference>
<dbReference type="Gene3D" id="1.10.10.10">
    <property type="entry name" value="Winged helix-like DNA-binding domain superfamily/Winged helix DNA-binding domain"/>
    <property type="match status" value="1"/>
</dbReference>
<dbReference type="GO" id="GO:0003677">
    <property type="term" value="F:DNA binding"/>
    <property type="evidence" value="ECO:0007669"/>
    <property type="project" value="UniProtKB-KW"/>
</dbReference>
<dbReference type="Proteomes" id="UP000515512">
    <property type="component" value="Chromosome"/>
</dbReference>
<feature type="domain" description="HTH hxlR-type" evidence="4">
    <location>
        <begin position="17"/>
        <end position="116"/>
    </location>
</feature>
<gene>
    <name evidence="5" type="ORF">H0264_23370</name>
</gene>
<dbReference type="CDD" id="cd00090">
    <property type="entry name" value="HTH_ARSR"/>
    <property type="match status" value="1"/>
</dbReference>
<evidence type="ECO:0000259" key="4">
    <source>
        <dbReference type="PROSITE" id="PS51118"/>
    </source>
</evidence>
<dbReference type="SUPFAM" id="SSF46785">
    <property type="entry name" value="Winged helix' DNA-binding domain"/>
    <property type="match status" value="1"/>
</dbReference>
<dbReference type="InterPro" id="IPR002577">
    <property type="entry name" value="HTH_HxlR"/>
</dbReference>
<organism evidence="5 6">
    <name type="scientific">Nocardia huaxiensis</name>
    <dbReference type="NCBI Taxonomy" id="2755382"/>
    <lineage>
        <taxon>Bacteria</taxon>
        <taxon>Bacillati</taxon>
        <taxon>Actinomycetota</taxon>
        <taxon>Actinomycetes</taxon>
        <taxon>Mycobacteriales</taxon>
        <taxon>Nocardiaceae</taxon>
        <taxon>Nocardia</taxon>
    </lineage>
</organism>